<dbReference type="PANTHER" id="PTHR33938">
    <property type="entry name" value="FERULOYL ESTERASE B-RELATED"/>
    <property type="match status" value="1"/>
</dbReference>
<evidence type="ECO:0000313" key="9">
    <source>
        <dbReference type="EMBL" id="OJJ96317.1"/>
    </source>
</evidence>
<dbReference type="OrthoDB" id="3039123at2759"/>
<dbReference type="Pfam" id="PF07519">
    <property type="entry name" value="Tannase"/>
    <property type="match status" value="1"/>
</dbReference>
<dbReference type="AlphaFoldDB" id="A0A1L9WJJ6"/>
<dbReference type="RefSeq" id="XP_020052657.1">
    <property type="nucleotide sequence ID" value="XM_020202908.1"/>
</dbReference>
<evidence type="ECO:0000313" key="10">
    <source>
        <dbReference type="Proteomes" id="UP000184546"/>
    </source>
</evidence>
<dbReference type="GO" id="GO:0030600">
    <property type="term" value="F:feruloyl esterase activity"/>
    <property type="evidence" value="ECO:0007669"/>
    <property type="project" value="UniProtKB-ARBA"/>
</dbReference>
<keyword evidence="6" id="KW-0106">Calcium</keyword>
<evidence type="ECO:0000256" key="8">
    <source>
        <dbReference type="RuleBase" id="RU361238"/>
    </source>
</evidence>
<evidence type="ECO:0000256" key="5">
    <source>
        <dbReference type="ARBA" id="ARBA00022801"/>
    </source>
</evidence>
<sequence>MKPSLGLLASATGLTLARAASMADVCTSDYARSALPSTDLGHGIVLKPSTVVATAVYNASSAGSDYFPAMQFDYCNVWLQLWLPSPDKYRNRWVSTGGFAFSINYGTSLLPGGVIYGAAAGITDGGFGGFSEGLNSVEPVANGTLDRNPIYMLGYQGHHEMSLIGKAFTQRFFNATDRKLYSYYQGCSEGGREGWSQVQRFPDEWDGAVIGAPAIRFGQQQVNHLFPNVAEQTMGYYPPPCELEKIMNLTIAACDGLDGKADGVVSRTDLCKLHFDLNSTLGTPYNCPASSTTTTLKKRLLSQSYTTPAQNGTISANGVALASTLYNGLHTLDGKRAHIWYQLTSGEWELDITALGGEYVARFLQYQQLSKLPTLENVTYNTLKEWMEWGWTEYEDVLQTTWPDLTRFEQAGGKVLHYHGESDPSIPPGSSVHYHESVRKMMYPGLSFNASTEALGEFYRLFLVPGAAHCAPSSYQPGPFPQTTLATLIDWVENKQAPDTLNATVLSGATKGEEYSLCRWPLRPLWANNGSTMNCVYDEASLKTWQYDFDAYKLPLY</sequence>
<evidence type="ECO:0000256" key="6">
    <source>
        <dbReference type="ARBA" id="ARBA00022837"/>
    </source>
</evidence>
<dbReference type="EC" id="3.1.1.-" evidence="8"/>
<keyword evidence="3" id="KW-0479">Metal-binding</keyword>
<dbReference type="VEuPathDB" id="FungiDB:ASPACDRAFT_54669"/>
<dbReference type="InterPro" id="IPR029058">
    <property type="entry name" value="AB_hydrolase_fold"/>
</dbReference>
<keyword evidence="7" id="KW-1015">Disulfide bond</keyword>
<evidence type="ECO:0000256" key="3">
    <source>
        <dbReference type="ARBA" id="ARBA00022723"/>
    </source>
</evidence>
<feature type="chain" id="PRO_5011831671" description="Carboxylic ester hydrolase" evidence="8">
    <location>
        <begin position="20"/>
        <end position="557"/>
    </location>
</feature>
<keyword evidence="4 8" id="KW-0732">Signal</keyword>
<dbReference type="OMA" id="TLIQWVE"/>
<reference evidence="10" key="1">
    <citation type="journal article" date="2017" name="Genome Biol.">
        <title>Comparative genomics reveals high biological diversity and specific adaptations in the industrially and medically important fungal genus Aspergillus.</title>
        <authorList>
            <person name="de Vries R.P."/>
            <person name="Riley R."/>
            <person name="Wiebenga A."/>
            <person name="Aguilar-Osorio G."/>
            <person name="Amillis S."/>
            <person name="Uchima C.A."/>
            <person name="Anderluh G."/>
            <person name="Asadollahi M."/>
            <person name="Askin M."/>
            <person name="Barry K."/>
            <person name="Battaglia E."/>
            <person name="Bayram O."/>
            <person name="Benocci T."/>
            <person name="Braus-Stromeyer S.A."/>
            <person name="Caldana C."/>
            <person name="Canovas D."/>
            <person name="Cerqueira G.C."/>
            <person name="Chen F."/>
            <person name="Chen W."/>
            <person name="Choi C."/>
            <person name="Clum A."/>
            <person name="Dos Santos R.A."/>
            <person name="Damasio A.R."/>
            <person name="Diallinas G."/>
            <person name="Emri T."/>
            <person name="Fekete E."/>
            <person name="Flipphi M."/>
            <person name="Freyberg S."/>
            <person name="Gallo A."/>
            <person name="Gournas C."/>
            <person name="Habgood R."/>
            <person name="Hainaut M."/>
            <person name="Harispe M.L."/>
            <person name="Henrissat B."/>
            <person name="Hilden K.S."/>
            <person name="Hope R."/>
            <person name="Hossain A."/>
            <person name="Karabika E."/>
            <person name="Karaffa L."/>
            <person name="Karanyi Z."/>
            <person name="Krasevec N."/>
            <person name="Kuo A."/>
            <person name="Kusch H."/>
            <person name="LaButti K."/>
            <person name="Lagendijk E.L."/>
            <person name="Lapidus A."/>
            <person name="Levasseur A."/>
            <person name="Lindquist E."/>
            <person name="Lipzen A."/>
            <person name="Logrieco A.F."/>
            <person name="MacCabe A."/>
            <person name="Maekelae M.R."/>
            <person name="Malavazi I."/>
            <person name="Melin P."/>
            <person name="Meyer V."/>
            <person name="Mielnichuk N."/>
            <person name="Miskei M."/>
            <person name="Molnar A.P."/>
            <person name="Mule G."/>
            <person name="Ngan C.Y."/>
            <person name="Orejas M."/>
            <person name="Orosz E."/>
            <person name="Ouedraogo J.P."/>
            <person name="Overkamp K.M."/>
            <person name="Park H.-S."/>
            <person name="Perrone G."/>
            <person name="Piumi F."/>
            <person name="Punt P.J."/>
            <person name="Ram A.F."/>
            <person name="Ramon A."/>
            <person name="Rauscher S."/>
            <person name="Record E."/>
            <person name="Riano-Pachon D.M."/>
            <person name="Robert V."/>
            <person name="Roehrig J."/>
            <person name="Ruller R."/>
            <person name="Salamov A."/>
            <person name="Salih N.S."/>
            <person name="Samson R.A."/>
            <person name="Sandor E."/>
            <person name="Sanguinetti M."/>
            <person name="Schuetze T."/>
            <person name="Sepcic K."/>
            <person name="Shelest E."/>
            <person name="Sherlock G."/>
            <person name="Sophianopoulou V."/>
            <person name="Squina F.M."/>
            <person name="Sun H."/>
            <person name="Susca A."/>
            <person name="Todd R.B."/>
            <person name="Tsang A."/>
            <person name="Unkles S.E."/>
            <person name="van de Wiele N."/>
            <person name="van Rossen-Uffink D."/>
            <person name="Oliveira J.V."/>
            <person name="Vesth T.C."/>
            <person name="Visser J."/>
            <person name="Yu J.-H."/>
            <person name="Zhou M."/>
            <person name="Andersen M.R."/>
            <person name="Archer D.B."/>
            <person name="Baker S.E."/>
            <person name="Benoit I."/>
            <person name="Brakhage A.A."/>
            <person name="Braus G.H."/>
            <person name="Fischer R."/>
            <person name="Frisvad J.C."/>
            <person name="Goldman G.H."/>
            <person name="Houbraken J."/>
            <person name="Oakley B."/>
            <person name="Pocsi I."/>
            <person name="Scazzocchio C."/>
            <person name="Seiboth B."/>
            <person name="vanKuyk P.A."/>
            <person name="Wortman J."/>
            <person name="Dyer P.S."/>
            <person name="Grigoriev I.V."/>
        </authorList>
    </citation>
    <scope>NUCLEOTIDE SEQUENCE [LARGE SCALE GENOMIC DNA]</scope>
    <source>
        <strain evidence="10">ATCC 16872 / CBS 172.66 / WB 5094</strain>
    </source>
</reference>
<evidence type="ECO:0000256" key="7">
    <source>
        <dbReference type="ARBA" id="ARBA00023157"/>
    </source>
</evidence>
<evidence type="ECO:0000256" key="4">
    <source>
        <dbReference type="ARBA" id="ARBA00022729"/>
    </source>
</evidence>
<protein>
    <recommendedName>
        <fullName evidence="8">Carboxylic ester hydrolase</fullName>
        <ecNumber evidence="8">3.1.1.-</ecNumber>
    </recommendedName>
</protein>
<dbReference type="GeneID" id="30976722"/>
<dbReference type="Proteomes" id="UP000184546">
    <property type="component" value="Unassembled WGS sequence"/>
</dbReference>
<accession>A0A1L9WJJ6</accession>
<keyword evidence="10" id="KW-1185">Reference proteome</keyword>
<dbReference type="SUPFAM" id="SSF53474">
    <property type="entry name" value="alpha/beta-Hydrolases"/>
    <property type="match status" value="1"/>
</dbReference>
<keyword evidence="2" id="KW-0719">Serine esterase</keyword>
<proteinExistence type="inferred from homology"/>
<dbReference type="EMBL" id="KV878986">
    <property type="protein sequence ID" value="OJJ96317.1"/>
    <property type="molecule type" value="Genomic_DNA"/>
</dbReference>
<evidence type="ECO:0000256" key="1">
    <source>
        <dbReference type="ARBA" id="ARBA00006249"/>
    </source>
</evidence>
<dbReference type="InterPro" id="IPR011118">
    <property type="entry name" value="Tannase/feruloyl_esterase"/>
</dbReference>
<feature type="signal peptide" evidence="8">
    <location>
        <begin position="1"/>
        <end position="19"/>
    </location>
</feature>
<dbReference type="GO" id="GO:0046872">
    <property type="term" value="F:metal ion binding"/>
    <property type="evidence" value="ECO:0007669"/>
    <property type="project" value="UniProtKB-KW"/>
</dbReference>
<comment type="similarity">
    <text evidence="1 8">Belongs to the tannase family.</text>
</comment>
<dbReference type="PANTHER" id="PTHR33938:SF16">
    <property type="entry name" value="CARBOXYLIC ESTER HYDROLASE"/>
    <property type="match status" value="1"/>
</dbReference>
<gene>
    <name evidence="9" type="ORF">ASPACDRAFT_54669</name>
</gene>
<evidence type="ECO:0000256" key="2">
    <source>
        <dbReference type="ARBA" id="ARBA00022487"/>
    </source>
</evidence>
<name>A0A1L9WJJ6_ASPA1</name>
<keyword evidence="5 8" id="KW-0378">Hydrolase</keyword>
<organism evidence="9 10">
    <name type="scientific">Aspergillus aculeatus (strain ATCC 16872 / CBS 172.66 / WB 5094)</name>
    <dbReference type="NCBI Taxonomy" id="690307"/>
    <lineage>
        <taxon>Eukaryota</taxon>
        <taxon>Fungi</taxon>
        <taxon>Dikarya</taxon>
        <taxon>Ascomycota</taxon>
        <taxon>Pezizomycotina</taxon>
        <taxon>Eurotiomycetes</taxon>
        <taxon>Eurotiomycetidae</taxon>
        <taxon>Eurotiales</taxon>
        <taxon>Aspergillaceae</taxon>
        <taxon>Aspergillus</taxon>
        <taxon>Aspergillus subgen. Circumdati</taxon>
    </lineage>
</organism>